<protein>
    <submittedName>
        <fullName evidence="2">Glycerophosphoryl diester phosphodiesterase</fullName>
        <ecNumber evidence="2">3.1.4.46</ecNumber>
    </submittedName>
</protein>
<dbReference type="SUPFAM" id="SSF51695">
    <property type="entry name" value="PLC-like phosphodiesterases"/>
    <property type="match status" value="1"/>
</dbReference>
<dbReference type="PATRIC" id="fig|1150600.3.peg.2604"/>
<dbReference type="EC" id="3.1.4.46" evidence="2"/>
<dbReference type="GO" id="GO:0008889">
    <property type="term" value="F:glycerophosphodiester phosphodiesterase activity"/>
    <property type="evidence" value="ECO:0007669"/>
    <property type="project" value="UniProtKB-EC"/>
</dbReference>
<dbReference type="PROSITE" id="PS51704">
    <property type="entry name" value="GP_PDE"/>
    <property type="match status" value="1"/>
</dbReference>
<keyword evidence="3" id="KW-1185">Reference proteome</keyword>
<dbReference type="GO" id="GO:0070291">
    <property type="term" value="P:N-acylethanolamine metabolic process"/>
    <property type="evidence" value="ECO:0007669"/>
    <property type="project" value="TreeGrafter"/>
</dbReference>
<dbReference type="GO" id="GO:0006644">
    <property type="term" value="P:phospholipid metabolic process"/>
    <property type="evidence" value="ECO:0007669"/>
    <property type="project" value="TreeGrafter"/>
</dbReference>
<comment type="caution">
    <text evidence="2">The sequence shown here is derived from an EMBL/GenBank/DDBJ whole genome shotgun (WGS) entry which is preliminary data.</text>
</comment>
<gene>
    <name evidence="2" type="ORF">ADIARSV_2631</name>
</gene>
<dbReference type="eggNOG" id="COG0584">
    <property type="taxonomic scope" value="Bacteria"/>
</dbReference>
<dbReference type="AlphaFoldDB" id="R9GRR2"/>
<dbReference type="RefSeq" id="WP_016195862.1">
    <property type="nucleotide sequence ID" value="NZ_AQPN01000095.1"/>
</dbReference>
<dbReference type="CDD" id="cd08566">
    <property type="entry name" value="GDPD_AtGDE_like"/>
    <property type="match status" value="1"/>
</dbReference>
<dbReference type="PANTHER" id="PTHR46320">
    <property type="entry name" value="GLYCEROPHOSPHODIESTER PHOSPHODIESTERASE 1"/>
    <property type="match status" value="1"/>
</dbReference>
<organism evidence="2 3">
    <name type="scientific">Arcticibacter svalbardensis MN12-7</name>
    <dbReference type="NCBI Taxonomy" id="1150600"/>
    <lineage>
        <taxon>Bacteria</taxon>
        <taxon>Pseudomonadati</taxon>
        <taxon>Bacteroidota</taxon>
        <taxon>Sphingobacteriia</taxon>
        <taxon>Sphingobacteriales</taxon>
        <taxon>Sphingobacteriaceae</taxon>
        <taxon>Arcticibacter</taxon>
    </lineage>
</organism>
<reference evidence="2 3" key="1">
    <citation type="journal article" date="2013" name="Genome Announc.">
        <title>Draft Genome Sequence of Arcticibacter svalbardensis Strain MN12-7T, a Member of the Family Sphingobacteriaceae Isolated from an Arctic Soil Sample.</title>
        <authorList>
            <person name="Shivaji S."/>
            <person name="Ara S."/>
            <person name="Prasad S."/>
            <person name="Manasa B.P."/>
            <person name="Begum Z."/>
            <person name="Singh A."/>
            <person name="Kumar Pinnaka A."/>
        </authorList>
    </citation>
    <scope>NUCLEOTIDE SEQUENCE [LARGE SCALE GENOMIC DNA]</scope>
    <source>
        <strain evidence="2 3">MN12-7</strain>
    </source>
</reference>
<dbReference type="Gene3D" id="3.20.20.190">
    <property type="entry name" value="Phosphatidylinositol (PI) phosphodiesterase"/>
    <property type="match status" value="1"/>
</dbReference>
<dbReference type="GO" id="GO:0005886">
    <property type="term" value="C:plasma membrane"/>
    <property type="evidence" value="ECO:0007669"/>
    <property type="project" value="TreeGrafter"/>
</dbReference>
<dbReference type="InterPro" id="IPR030395">
    <property type="entry name" value="GP_PDE_dom"/>
</dbReference>
<evidence type="ECO:0000313" key="2">
    <source>
        <dbReference type="EMBL" id="EOR94215.1"/>
    </source>
</evidence>
<feature type="domain" description="GP-PDE" evidence="1">
    <location>
        <begin position="50"/>
        <end position="289"/>
    </location>
</feature>
<dbReference type="InterPro" id="IPR017946">
    <property type="entry name" value="PLC-like_Pdiesterase_TIM-brl"/>
</dbReference>
<dbReference type="EMBL" id="AQPN01000095">
    <property type="protein sequence ID" value="EOR94215.1"/>
    <property type="molecule type" value="Genomic_DNA"/>
</dbReference>
<dbReference type="Pfam" id="PF03009">
    <property type="entry name" value="GDPD"/>
    <property type="match status" value="1"/>
</dbReference>
<sequence>MKNRAFLSFSALLIPFFLISFSTRDKLHRIELTSTDDLKTFFTYSPDRIPFVSSHRGGATIGYPENSIETFEHTLQSVHSIMEIDPHFTKDSAIVLMHDGTLNRTSTGKGKVSDYTLAEIKKLKLKDPQGNITNQRIPTLDEALQWAKGKTILVLDMKDVPIKARVKKIEANHAEFSTIVMAYSLEDAKACYALNKNIMMEVMLNSEAKVKEFDSTGIPWTNVVVFVSHLTPIDKKLIDEIHKRGAMTILGSSRNIDADYAHSKITKQELEKGYRNMIDHGTDIIEADLGIEAGIALQSMRPSPSKKDKFFK</sequence>
<evidence type="ECO:0000313" key="3">
    <source>
        <dbReference type="Proteomes" id="UP000014174"/>
    </source>
</evidence>
<accession>R9GRR2</accession>
<dbReference type="GO" id="GO:0006580">
    <property type="term" value="P:ethanolamine metabolic process"/>
    <property type="evidence" value="ECO:0007669"/>
    <property type="project" value="TreeGrafter"/>
</dbReference>
<dbReference type="Proteomes" id="UP000014174">
    <property type="component" value="Unassembled WGS sequence"/>
</dbReference>
<proteinExistence type="predicted"/>
<name>R9GRR2_9SPHI</name>
<evidence type="ECO:0000259" key="1">
    <source>
        <dbReference type="PROSITE" id="PS51704"/>
    </source>
</evidence>
<dbReference type="OrthoDB" id="384721at2"/>
<dbReference type="PANTHER" id="PTHR46320:SF1">
    <property type="entry name" value="GLYCEROPHOSPHODIESTER PHOSPHODIESTERASE 1"/>
    <property type="match status" value="1"/>
</dbReference>
<keyword evidence="2" id="KW-0378">Hydrolase</keyword>
<dbReference type="STRING" id="1150600.ADIARSV_2631"/>